<evidence type="ECO:0000256" key="2">
    <source>
        <dbReference type="SAM" id="Phobius"/>
    </source>
</evidence>
<dbReference type="PANTHER" id="PTHR33219:SF14">
    <property type="entry name" value="PROTEIN COFACTOR ASSEMBLY OF COMPLEX C SUBUNIT B CCB3, CHLOROPLASTIC-RELATED"/>
    <property type="match status" value="1"/>
</dbReference>
<dbReference type="EMBL" id="CACVAT010000511">
    <property type="protein sequence ID" value="CAA6829272.1"/>
    <property type="molecule type" value="Genomic_DNA"/>
</dbReference>
<name>A0A6S6UJX2_9GAMM</name>
<protein>
    <submittedName>
        <fullName evidence="3">Integral membrane protein YggT, involved in response to extracytoplasmic stress (Osmotic shock)</fullName>
    </submittedName>
</protein>
<dbReference type="PANTHER" id="PTHR33219">
    <property type="entry name" value="YLMG HOMOLOG PROTEIN 2, CHLOROPLASTIC"/>
    <property type="match status" value="1"/>
</dbReference>
<keyword evidence="2" id="KW-0472">Membrane</keyword>
<dbReference type="InterPro" id="IPR003425">
    <property type="entry name" value="CCB3/YggT"/>
</dbReference>
<keyword evidence="2" id="KW-1133">Transmembrane helix</keyword>
<feature type="transmembrane region" description="Helical" evidence="2">
    <location>
        <begin position="68"/>
        <end position="87"/>
    </location>
</feature>
<dbReference type="GO" id="GO:0016020">
    <property type="term" value="C:membrane"/>
    <property type="evidence" value="ECO:0007669"/>
    <property type="project" value="InterPro"/>
</dbReference>
<comment type="similarity">
    <text evidence="1">Belongs to the YggT family.</text>
</comment>
<proteinExistence type="inferred from homology"/>
<organism evidence="3">
    <name type="scientific">uncultured Thiotrichaceae bacterium</name>
    <dbReference type="NCBI Taxonomy" id="298394"/>
    <lineage>
        <taxon>Bacteria</taxon>
        <taxon>Pseudomonadati</taxon>
        <taxon>Pseudomonadota</taxon>
        <taxon>Gammaproteobacteria</taxon>
        <taxon>Thiotrichales</taxon>
        <taxon>Thiotrichaceae</taxon>
        <taxon>environmental samples</taxon>
    </lineage>
</organism>
<evidence type="ECO:0000256" key="1">
    <source>
        <dbReference type="ARBA" id="ARBA00010894"/>
    </source>
</evidence>
<feature type="transmembrane region" description="Helical" evidence="2">
    <location>
        <begin position="153"/>
        <end position="176"/>
    </location>
</feature>
<dbReference type="Pfam" id="PF02325">
    <property type="entry name" value="CCB3_YggT"/>
    <property type="match status" value="2"/>
</dbReference>
<feature type="transmembrane region" description="Helical" evidence="2">
    <location>
        <begin position="6"/>
        <end position="27"/>
    </location>
</feature>
<sequence length="182" mass="19692">MLQNIAVFLISALFSLYIGAVLVRFLLAYARADFHNPYSQALVKVTNPVLVPLRRFIPAIGKVDTSSLVLAFILKLIGGVLITGILGKGLDLTYLLPAAVVDVVRSLIWIYMVAMIVQAVMSWLGDTHGNPIASLLHSLTAPILRPIRKVVPMLGMIDLSPLVAILALQVCLMVLVPLPGVF</sequence>
<dbReference type="AlphaFoldDB" id="A0A6S6UJX2"/>
<gene>
    <name evidence="3" type="ORF">HELGO_WM21971</name>
</gene>
<feature type="transmembrane region" description="Helical" evidence="2">
    <location>
        <begin position="107"/>
        <end position="125"/>
    </location>
</feature>
<accession>A0A6S6UJX2</accession>
<keyword evidence="2" id="KW-0812">Transmembrane</keyword>
<evidence type="ECO:0000313" key="3">
    <source>
        <dbReference type="EMBL" id="CAA6829272.1"/>
    </source>
</evidence>
<reference evidence="3" key="1">
    <citation type="submission" date="2020-01" db="EMBL/GenBank/DDBJ databases">
        <authorList>
            <person name="Meier V. D."/>
            <person name="Meier V D."/>
        </authorList>
    </citation>
    <scope>NUCLEOTIDE SEQUENCE</scope>
    <source>
        <strain evidence="3">HLG_WM_MAG_09</strain>
    </source>
</reference>